<dbReference type="AlphaFoldDB" id="R2T6R7"/>
<feature type="transmembrane region" description="Helical" evidence="1">
    <location>
        <begin position="61"/>
        <end position="80"/>
    </location>
</feature>
<evidence type="ECO:0008006" key="6">
    <source>
        <dbReference type="Google" id="ProtNLM"/>
    </source>
</evidence>
<feature type="transmembrane region" description="Helical" evidence="1">
    <location>
        <begin position="21"/>
        <end position="41"/>
    </location>
</feature>
<dbReference type="STRING" id="155617.RV09_GL001380"/>
<protein>
    <recommendedName>
        <fullName evidence="6">ABC transporter permease</fullName>
    </recommendedName>
</protein>
<keyword evidence="1" id="KW-0472">Membrane</keyword>
<dbReference type="RefSeq" id="WP_010765226.1">
    <property type="nucleotide sequence ID" value="NZ_ASWB01000001.1"/>
</dbReference>
<feature type="transmembrane region" description="Helical" evidence="1">
    <location>
        <begin position="198"/>
        <end position="220"/>
    </location>
</feature>
<evidence type="ECO:0000313" key="2">
    <source>
        <dbReference type="EMBL" id="EOI00744.1"/>
    </source>
</evidence>
<feature type="transmembrane region" description="Helical" evidence="1">
    <location>
        <begin position="140"/>
        <end position="167"/>
    </location>
</feature>
<dbReference type="HOGENOM" id="CLU_102870_1_0_9"/>
<gene>
    <name evidence="3" type="ORF">I586_00020</name>
    <name evidence="2" type="ORF">UAY_01847</name>
</gene>
<dbReference type="EMBL" id="ASWB01000001">
    <property type="protein sequence ID" value="EOT73027.1"/>
    <property type="molecule type" value="Genomic_DNA"/>
</dbReference>
<proteinExistence type="predicted"/>
<evidence type="ECO:0000313" key="3">
    <source>
        <dbReference type="EMBL" id="EOT73027.1"/>
    </source>
</evidence>
<reference evidence="2 4" key="1">
    <citation type="submission" date="2013-02" db="EMBL/GenBank/DDBJ databases">
        <title>The Genome Sequence of Enterococcus moraviensis BAA-383.</title>
        <authorList>
            <consortium name="The Broad Institute Genome Sequencing Platform"/>
            <consortium name="The Broad Institute Genome Sequencing Center for Infectious Disease"/>
            <person name="Earl A.M."/>
            <person name="Gilmore M.S."/>
            <person name="Lebreton F."/>
            <person name="Walker B."/>
            <person name="Young S.K."/>
            <person name="Zeng Q."/>
            <person name="Gargeya S."/>
            <person name="Fitzgerald M."/>
            <person name="Haas B."/>
            <person name="Abouelleil A."/>
            <person name="Alvarado L."/>
            <person name="Arachchi H.M."/>
            <person name="Berlin A.M."/>
            <person name="Chapman S.B."/>
            <person name="Dewar J."/>
            <person name="Goldberg J."/>
            <person name="Griggs A."/>
            <person name="Gujja S."/>
            <person name="Hansen M."/>
            <person name="Howarth C."/>
            <person name="Imamovic A."/>
            <person name="Larimer J."/>
            <person name="McCowan C."/>
            <person name="Murphy C."/>
            <person name="Neiman D."/>
            <person name="Pearson M."/>
            <person name="Priest M."/>
            <person name="Roberts A."/>
            <person name="Saif S."/>
            <person name="Shea T."/>
            <person name="Sisk P."/>
            <person name="Sykes S."/>
            <person name="Wortman J."/>
            <person name="Nusbaum C."/>
            <person name="Birren B."/>
        </authorList>
    </citation>
    <scope>NUCLEOTIDE SEQUENCE [LARGE SCALE GENOMIC DNA]</scope>
    <source>
        <strain evidence="2 4">ATCC BAA-383</strain>
    </source>
</reference>
<evidence type="ECO:0000313" key="5">
    <source>
        <dbReference type="Proteomes" id="UP000014157"/>
    </source>
</evidence>
<reference evidence="3 5" key="2">
    <citation type="submission" date="2013-03" db="EMBL/GenBank/DDBJ databases">
        <title>The Genome Sequence of Enterococcus moraviensis BAA-383 (PacBio/Illumina hybrid assembly).</title>
        <authorList>
            <consortium name="The Broad Institute Genomics Platform"/>
            <consortium name="The Broad Institute Genome Sequencing Center for Infectious Disease"/>
            <person name="Earl A."/>
            <person name="Russ C."/>
            <person name="Gilmore M."/>
            <person name="Surin D."/>
            <person name="Walker B."/>
            <person name="Young S."/>
            <person name="Zeng Q."/>
            <person name="Gargeya S."/>
            <person name="Fitzgerald M."/>
            <person name="Haas B."/>
            <person name="Abouelleil A."/>
            <person name="Allen A.W."/>
            <person name="Alvarado L."/>
            <person name="Arachchi H.M."/>
            <person name="Berlin A.M."/>
            <person name="Chapman S.B."/>
            <person name="Gainer-Dewar J."/>
            <person name="Goldberg J."/>
            <person name="Griggs A."/>
            <person name="Gujja S."/>
            <person name="Hansen M."/>
            <person name="Howarth C."/>
            <person name="Imamovic A."/>
            <person name="Ireland A."/>
            <person name="Larimer J."/>
            <person name="McCowan C."/>
            <person name="Murphy C."/>
            <person name="Pearson M."/>
            <person name="Poon T.W."/>
            <person name="Priest M."/>
            <person name="Roberts A."/>
            <person name="Saif S."/>
            <person name="Shea T."/>
            <person name="Sisk P."/>
            <person name="Sykes S."/>
            <person name="Wortman J."/>
            <person name="Nusbaum C."/>
            <person name="Birren B."/>
        </authorList>
    </citation>
    <scope>NUCLEOTIDE SEQUENCE [LARGE SCALE GENOMIC DNA]</scope>
    <source>
        <strain evidence="3 5">ATCC BAA-383</strain>
    </source>
</reference>
<dbReference type="OrthoDB" id="9784784at2"/>
<comment type="caution">
    <text evidence="2">The sequence shown here is derived from an EMBL/GenBank/DDBJ whole genome shotgun (WGS) entry which is preliminary data.</text>
</comment>
<feature type="transmembrane region" description="Helical" evidence="1">
    <location>
        <begin position="174"/>
        <end position="192"/>
    </location>
</feature>
<dbReference type="Proteomes" id="UP000014157">
    <property type="component" value="Unassembled WGS sequence"/>
</dbReference>
<keyword evidence="1" id="KW-0812">Transmembrane</keyword>
<keyword evidence="1" id="KW-1133">Transmembrane helix</keyword>
<dbReference type="eggNOG" id="ENOG502Z9TS">
    <property type="taxonomic scope" value="Bacteria"/>
</dbReference>
<feature type="transmembrane region" description="Helical" evidence="1">
    <location>
        <begin position="101"/>
        <end position="120"/>
    </location>
</feature>
<evidence type="ECO:0000256" key="1">
    <source>
        <dbReference type="SAM" id="Phobius"/>
    </source>
</evidence>
<organism evidence="2 4">
    <name type="scientific">Enterococcus moraviensis ATCC BAA-383</name>
    <dbReference type="NCBI Taxonomy" id="1158609"/>
    <lineage>
        <taxon>Bacteria</taxon>
        <taxon>Bacillati</taxon>
        <taxon>Bacillota</taxon>
        <taxon>Bacilli</taxon>
        <taxon>Lactobacillales</taxon>
        <taxon>Enterococcaceae</taxon>
        <taxon>Enterococcus</taxon>
    </lineage>
</organism>
<dbReference type="Proteomes" id="UP000013781">
    <property type="component" value="Unassembled WGS sequence"/>
</dbReference>
<keyword evidence="5" id="KW-1185">Reference proteome</keyword>
<accession>R2T6R7</accession>
<evidence type="ECO:0000313" key="4">
    <source>
        <dbReference type="Proteomes" id="UP000013781"/>
    </source>
</evidence>
<dbReference type="EMBL" id="AJAS01000014">
    <property type="protein sequence ID" value="EOI00744.1"/>
    <property type="molecule type" value="Genomic_DNA"/>
</dbReference>
<sequence>MKAYAKIELKKISLKSQFVGLLIANIFIMLLSVSLGMLIPMSVELMEGMNFSISAGMLVDTLIKAIFIVWEAILLAMLIVSEFQNNTALMFYTYPVQVKEIIMAKVVIVLSIITSFIFISEFVQNVILYLVSFIFPSINYQFNFSLLVTMVITTVGSVLMGLIPLFFGMLNKSVIVTVTVSIFIMCIVTSSAAGPGGILSKGAAAIFLGILGLIAGKATFSRIEKEDFKSK</sequence>
<name>R2T6R7_9ENTE</name>
<dbReference type="PATRIC" id="fig|1158609.3.peg.1804"/>